<evidence type="ECO:0000313" key="1">
    <source>
        <dbReference type="EMBL" id="KAK4140033.1"/>
    </source>
</evidence>
<name>A0AAN6ZJD9_9PEZI</name>
<sequence>MGGFTNSEDEVIVDFRPGAKFPRLPAGKLILVTNPVDPVQLEIMHQLLEGGCQVRAAVTFCEPAEWLDELFDRFHRNGSFRRQSFVYGRPGYQLNWRHLVRGCHGIVHQTVVPTRFDTIEQLWRQVINTTAGLLEAAEREENMESFVHTASYKNAAPIHTEKDLEVTAKSWHVPVLWAGARTPGIPAVVRASCLYRAEQTVWSWTEEANPKFRVNTIAPSNVIGHHLAPDYMEPYWNDWLHDMYRCRGIAIDYVEDAGVLQRHWYIDVEDVGRLHVAALFDHTIKRQRLFAWGCLRDRNDAIQILRAHMVERIKRRGGTMYDQEKAEEAAAVHYPDIVGDTIGYGQTYTDTTNVMDIFERWKGFRGWKAFETSVPECIARYEQILAEKAQKGAQGHLSYTNGRDTHDINELLPFDTGIFVKLEPPPALKFTDKDGGW</sequence>
<reference evidence="1" key="2">
    <citation type="submission" date="2023-05" db="EMBL/GenBank/DDBJ databases">
        <authorList>
            <consortium name="Lawrence Berkeley National Laboratory"/>
            <person name="Steindorff A."/>
            <person name="Hensen N."/>
            <person name="Bonometti L."/>
            <person name="Westerberg I."/>
            <person name="Brannstrom I.O."/>
            <person name="Guillou S."/>
            <person name="Cros-Aarteil S."/>
            <person name="Calhoun S."/>
            <person name="Haridas S."/>
            <person name="Kuo A."/>
            <person name="Mondo S."/>
            <person name="Pangilinan J."/>
            <person name="Riley R."/>
            <person name="Labutti K."/>
            <person name="Andreopoulos B."/>
            <person name="Lipzen A."/>
            <person name="Chen C."/>
            <person name="Yanf M."/>
            <person name="Daum C."/>
            <person name="Ng V."/>
            <person name="Clum A."/>
            <person name="Ohm R."/>
            <person name="Martin F."/>
            <person name="Silar P."/>
            <person name="Natvig D."/>
            <person name="Lalanne C."/>
            <person name="Gautier V."/>
            <person name="Ament-Velasquez S.L."/>
            <person name="Kruys A."/>
            <person name="Hutchinson M.I."/>
            <person name="Powell A.J."/>
            <person name="Barry K."/>
            <person name="Miller A.N."/>
            <person name="Grigoriev I.V."/>
            <person name="Debuchy R."/>
            <person name="Gladieux P."/>
            <person name="Thoren M.H."/>
            <person name="Johannesson H."/>
        </authorList>
    </citation>
    <scope>NUCLEOTIDE SEQUENCE</scope>
    <source>
        <strain evidence="1">CBS 141.50</strain>
    </source>
</reference>
<organism evidence="1 2">
    <name type="scientific">Dichotomopilus funicola</name>
    <dbReference type="NCBI Taxonomy" id="1934379"/>
    <lineage>
        <taxon>Eukaryota</taxon>
        <taxon>Fungi</taxon>
        <taxon>Dikarya</taxon>
        <taxon>Ascomycota</taxon>
        <taxon>Pezizomycotina</taxon>
        <taxon>Sordariomycetes</taxon>
        <taxon>Sordariomycetidae</taxon>
        <taxon>Sordariales</taxon>
        <taxon>Chaetomiaceae</taxon>
        <taxon>Dichotomopilus</taxon>
    </lineage>
</organism>
<dbReference type="Proteomes" id="UP001302676">
    <property type="component" value="Unassembled WGS sequence"/>
</dbReference>
<keyword evidence="2" id="KW-1185">Reference proteome</keyword>
<dbReference type="RefSeq" id="XP_062633404.1">
    <property type="nucleotide sequence ID" value="XM_062782101.1"/>
</dbReference>
<dbReference type="EMBL" id="MU853642">
    <property type="protein sequence ID" value="KAK4140033.1"/>
    <property type="molecule type" value="Genomic_DNA"/>
</dbReference>
<comment type="caution">
    <text evidence="1">The sequence shown here is derived from an EMBL/GenBank/DDBJ whole genome shotgun (WGS) entry which is preliminary data.</text>
</comment>
<gene>
    <name evidence="1" type="ORF">C8A04DRAFT_32453</name>
</gene>
<dbReference type="AlphaFoldDB" id="A0AAN6ZJD9"/>
<dbReference type="SUPFAM" id="SSF51735">
    <property type="entry name" value="NAD(P)-binding Rossmann-fold domains"/>
    <property type="match status" value="1"/>
</dbReference>
<dbReference type="GeneID" id="87818714"/>
<dbReference type="Gene3D" id="3.40.50.720">
    <property type="entry name" value="NAD(P)-binding Rossmann-like Domain"/>
    <property type="match status" value="1"/>
</dbReference>
<evidence type="ECO:0000313" key="2">
    <source>
        <dbReference type="Proteomes" id="UP001302676"/>
    </source>
</evidence>
<dbReference type="InterPro" id="IPR036291">
    <property type="entry name" value="NAD(P)-bd_dom_sf"/>
</dbReference>
<protein>
    <submittedName>
        <fullName evidence="1">Uncharacterized protein</fullName>
    </submittedName>
</protein>
<accession>A0AAN6ZJD9</accession>
<reference evidence="1" key="1">
    <citation type="journal article" date="2023" name="Mol. Phylogenet. Evol.">
        <title>Genome-scale phylogeny and comparative genomics of the fungal order Sordariales.</title>
        <authorList>
            <person name="Hensen N."/>
            <person name="Bonometti L."/>
            <person name="Westerberg I."/>
            <person name="Brannstrom I.O."/>
            <person name="Guillou S."/>
            <person name="Cros-Aarteil S."/>
            <person name="Calhoun S."/>
            <person name="Haridas S."/>
            <person name="Kuo A."/>
            <person name="Mondo S."/>
            <person name="Pangilinan J."/>
            <person name="Riley R."/>
            <person name="LaButti K."/>
            <person name="Andreopoulos B."/>
            <person name="Lipzen A."/>
            <person name="Chen C."/>
            <person name="Yan M."/>
            <person name="Daum C."/>
            <person name="Ng V."/>
            <person name="Clum A."/>
            <person name="Steindorff A."/>
            <person name="Ohm R.A."/>
            <person name="Martin F."/>
            <person name="Silar P."/>
            <person name="Natvig D.O."/>
            <person name="Lalanne C."/>
            <person name="Gautier V."/>
            <person name="Ament-Velasquez S.L."/>
            <person name="Kruys A."/>
            <person name="Hutchinson M.I."/>
            <person name="Powell A.J."/>
            <person name="Barry K."/>
            <person name="Miller A.N."/>
            <person name="Grigoriev I.V."/>
            <person name="Debuchy R."/>
            <person name="Gladieux P."/>
            <person name="Hiltunen Thoren M."/>
            <person name="Johannesson H."/>
        </authorList>
    </citation>
    <scope>NUCLEOTIDE SEQUENCE</scope>
    <source>
        <strain evidence="1">CBS 141.50</strain>
    </source>
</reference>
<proteinExistence type="predicted"/>